<comment type="caution">
    <text evidence="2">The sequence shown here is derived from an EMBL/GenBank/DDBJ whole genome shotgun (WGS) entry which is preliminary data.</text>
</comment>
<reference evidence="3" key="1">
    <citation type="journal article" date="2014" name="Genome Announc.">
        <title>Draft genome sequence of Colletotrichum sublineola, a destructive pathogen of cultivated sorghum.</title>
        <authorList>
            <person name="Baroncelli R."/>
            <person name="Sanz-Martin J.M."/>
            <person name="Rech G.E."/>
            <person name="Sukno S.A."/>
            <person name="Thon M.R."/>
        </authorList>
    </citation>
    <scope>NUCLEOTIDE SEQUENCE [LARGE SCALE GENOMIC DNA]</scope>
    <source>
        <strain evidence="3">TX430BB</strain>
    </source>
</reference>
<evidence type="ECO:0000313" key="3">
    <source>
        <dbReference type="Proteomes" id="UP000027238"/>
    </source>
</evidence>
<feature type="compositionally biased region" description="Basic and acidic residues" evidence="1">
    <location>
        <begin position="90"/>
        <end position="103"/>
    </location>
</feature>
<protein>
    <submittedName>
        <fullName evidence="2">Uncharacterized protein</fullName>
    </submittedName>
</protein>
<feature type="region of interest" description="Disordered" evidence="1">
    <location>
        <begin position="214"/>
        <end position="288"/>
    </location>
</feature>
<evidence type="ECO:0000256" key="1">
    <source>
        <dbReference type="SAM" id="MobiDB-lite"/>
    </source>
</evidence>
<feature type="compositionally biased region" description="Polar residues" evidence="1">
    <location>
        <begin position="220"/>
        <end position="239"/>
    </location>
</feature>
<accession>A0A066XI48</accession>
<feature type="region of interest" description="Disordered" evidence="1">
    <location>
        <begin position="81"/>
        <end position="133"/>
    </location>
</feature>
<evidence type="ECO:0000313" key="2">
    <source>
        <dbReference type="EMBL" id="KDN67334.1"/>
    </source>
</evidence>
<proteinExistence type="predicted"/>
<feature type="compositionally biased region" description="Polar residues" evidence="1">
    <location>
        <begin position="106"/>
        <end position="124"/>
    </location>
</feature>
<keyword evidence="3" id="KW-1185">Reference proteome</keyword>
<organism evidence="2 3">
    <name type="scientific">Colletotrichum sublineola</name>
    <name type="common">Sorghum anthracnose fungus</name>
    <dbReference type="NCBI Taxonomy" id="1173701"/>
    <lineage>
        <taxon>Eukaryota</taxon>
        <taxon>Fungi</taxon>
        <taxon>Dikarya</taxon>
        <taxon>Ascomycota</taxon>
        <taxon>Pezizomycotina</taxon>
        <taxon>Sordariomycetes</taxon>
        <taxon>Hypocreomycetidae</taxon>
        <taxon>Glomerellales</taxon>
        <taxon>Glomerellaceae</taxon>
        <taxon>Colletotrichum</taxon>
        <taxon>Colletotrichum graminicola species complex</taxon>
    </lineage>
</organism>
<dbReference type="EMBL" id="JMSE01000824">
    <property type="protein sequence ID" value="KDN67334.1"/>
    <property type="molecule type" value="Genomic_DNA"/>
</dbReference>
<dbReference type="HOGENOM" id="CLU_609735_0_0_1"/>
<gene>
    <name evidence="2" type="ORF">CSUB01_01261</name>
</gene>
<name>A0A066XI48_COLSU</name>
<dbReference type="Proteomes" id="UP000027238">
    <property type="component" value="Unassembled WGS sequence"/>
</dbReference>
<sequence length="449" mass="50740">MAPKGDEDNRLTQILGKSKFITHVQIYTPDIRRGYLEPLHDLLHEMGWPELAQRVAQTWESSQTAESTELLSKEILRQVQQHPLSSTVTDESKRNGDDTKSVGRELSSTRAASPTKSETSSFHLSSDDESEYNAESRTTVVNVRIGTLQPVNVEDSFRLLHAASQVLISQVQLAAKFERGNTEERKIQLEKAELALREVKKAFEQTWTSIGGRKRKATEDLSNSPKRTPTSVTRSQASYDDTREDSNGLETGDRILSSKRPRIKRKKHKLTRLPSPSIENPLQLHPPPKTMEIAPPEIQTIASLFDSSGLSLIKKKLFALWSLEMWGRLGFDADNLFDMVASARLLQTSPGSASKRRHELDPFFRSEYHSKGASMADNENLASFINAKKRLLDYTGKPSLAWRILQLNTTVWLQLNFTFEEITNILKTMEIDAEKDENKAKGVLKVLDK</sequence>
<dbReference type="AlphaFoldDB" id="A0A066XI48"/>
<feature type="compositionally biased region" description="Basic residues" evidence="1">
    <location>
        <begin position="257"/>
        <end position="271"/>
    </location>
</feature>